<organism evidence="4 5">
    <name type="scientific">Demequina zhanjiangensis</name>
    <dbReference type="NCBI Taxonomy" id="3051659"/>
    <lineage>
        <taxon>Bacteria</taxon>
        <taxon>Bacillati</taxon>
        <taxon>Actinomycetota</taxon>
        <taxon>Actinomycetes</taxon>
        <taxon>Micrococcales</taxon>
        <taxon>Demequinaceae</taxon>
        <taxon>Demequina</taxon>
    </lineage>
</organism>
<dbReference type="Gene3D" id="2.60.40.2700">
    <property type="match status" value="4"/>
</dbReference>
<keyword evidence="5" id="KW-1185">Reference proteome</keyword>
<comment type="caution">
    <text evidence="4">The sequence shown here is derived from an EMBL/GenBank/DDBJ whole genome shotgun (WGS) entry which is preliminary data.</text>
</comment>
<dbReference type="PANTHER" id="PTHR46652:SF3">
    <property type="entry name" value="LEUCINE-RICH REPEAT-CONTAINING PROTEIN 9"/>
    <property type="match status" value="1"/>
</dbReference>
<feature type="signal peptide" evidence="3">
    <location>
        <begin position="1"/>
        <end position="28"/>
    </location>
</feature>
<evidence type="ECO:0000256" key="2">
    <source>
        <dbReference type="ARBA" id="ARBA00022737"/>
    </source>
</evidence>
<keyword evidence="3" id="KW-0732">Signal</keyword>
<dbReference type="InterPro" id="IPR032675">
    <property type="entry name" value="LRR_dom_sf"/>
</dbReference>
<dbReference type="RefSeq" id="WP_301130139.1">
    <property type="nucleotide sequence ID" value="NZ_JAUHPV010000010.1"/>
</dbReference>
<accession>A0ABT8G4I0</accession>
<dbReference type="InterPro" id="IPR050836">
    <property type="entry name" value="SDS22/Internalin_LRR"/>
</dbReference>
<dbReference type="Pfam" id="PF12799">
    <property type="entry name" value="LRR_4"/>
    <property type="match status" value="1"/>
</dbReference>
<evidence type="ECO:0000256" key="3">
    <source>
        <dbReference type="SAM" id="SignalP"/>
    </source>
</evidence>
<evidence type="ECO:0000256" key="1">
    <source>
        <dbReference type="ARBA" id="ARBA00022614"/>
    </source>
</evidence>
<keyword evidence="2" id="KW-0677">Repeat</keyword>
<dbReference type="EMBL" id="JAUHPV010000010">
    <property type="protein sequence ID" value="MDN4474050.1"/>
    <property type="molecule type" value="Genomic_DNA"/>
</dbReference>
<dbReference type="PANTHER" id="PTHR46652">
    <property type="entry name" value="LEUCINE-RICH REPEAT AND IQ DOMAIN-CONTAINING PROTEIN 1-RELATED"/>
    <property type="match status" value="1"/>
</dbReference>
<gene>
    <name evidence="4" type="ORF">QQX04_13700</name>
</gene>
<evidence type="ECO:0000313" key="5">
    <source>
        <dbReference type="Proteomes" id="UP001172738"/>
    </source>
</evidence>
<proteinExistence type="predicted"/>
<name>A0ABT8G4I0_9MICO</name>
<protein>
    <submittedName>
        <fullName evidence="4">Excalibur calcium-binding domain-containing protein</fullName>
    </submittedName>
</protein>
<feature type="chain" id="PRO_5046430893" evidence="3">
    <location>
        <begin position="29"/>
        <end position="1022"/>
    </location>
</feature>
<dbReference type="SUPFAM" id="SSF52058">
    <property type="entry name" value="L domain-like"/>
    <property type="match status" value="1"/>
</dbReference>
<evidence type="ECO:0000313" key="4">
    <source>
        <dbReference type="EMBL" id="MDN4474050.1"/>
    </source>
</evidence>
<dbReference type="InterPro" id="IPR025875">
    <property type="entry name" value="Leu-rich_rpt_4"/>
</dbReference>
<dbReference type="Gene3D" id="3.80.10.10">
    <property type="entry name" value="Ribonuclease Inhibitor"/>
    <property type="match status" value="1"/>
</dbReference>
<reference evidence="4" key="1">
    <citation type="submission" date="2023-06" db="EMBL/GenBank/DDBJ databases">
        <title>SYSU T00b26.</title>
        <authorList>
            <person name="Gao L."/>
            <person name="Fang B.-Z."/>
            <person name="Li W.-J."/>
        </authorList>
    </citation>
    <scope>NUCLEOTIDE SEQUENCE</scope>
    <source>
        <strain evidence="4">SYSU T00b26</strain>
    </source>
</reference>
<dbReference type="Proteomes" id="UP001172738">
    <property type="component" value="Unassembled WGS sequence"/>
</dbReference>
<sequence length="1022" mass="108395">MLTRSYRSTAAAIVAAISLALAAPVANAADDDIVTFGWYTIKSCVKQTLGRNDIGEVTRAEMATLTSLTCSISSPSTASLVGLEYATSLESLLFRGSLGSSEDLLAPLSGLPSLSSIDIDRFGGSLEPLSTLPSLESLVIEKWDATSAAELHGAPSLRSLTIRSTIDSLDGIGTLTGLTSLDVQTYTYSTGPYPVPLAPLAGLDNLETFKADGPFDAADLSMFAGMHSLWRLTLYEPTLTSVAGLEDVPNLRDLLLDEVDLDDADLAHAAALPSLTRLAMVGSNTLGAPAGRITDLGPLEGNARITELYLSHNSLDDVSVIATMPALTSLYMDRNRVADLSPLPDEGIKYDVDPQVIPLGTVQACTPITLPTVTDLFGNVLPVTLVWYEGATDGQQVILPARDHGNIWLEGVNGDVGFTYTAVGDEAGCAWAETSGFSAQLTRGSTSWPYLEATFDWPTSIHPQVKIEWIDAGGTVIATGAKRLTSSPWRDMELRARVTVVTSGYEDVVLLSDPLHVRQMLTATTRLELNGPATPASCAMVDEIDRPLETRFDYQWFRDGELIPRADKPYYCPEIADIGHRIYTVGTTNSDRFETASVTSNTITVTKAQFDAPSVAKVSGTFAVGRTLTANTDPYWYSDTITYRWLRDGKVISGATGQKYTLTSADLGHEVSLRLTAARPGYQTLTTLSTPTKVLRALSTTGPTISGNHDVGATLKAKAAAWGPGTVALSYQWRRDGVAIPGATSTSYKVTSADAGHSLSVTVTGRRSGYTTQSRTSGGFTIKRMLTGVTAPTVSGSPDAGKTLTAAVEPWGPGTVAMTYQWKRDGVTITGATKKTYTLTKADAGHAITVTVKGAKSGYSTRTRTSAAITVHRLLTAKTPTIVGTPKVGAELTASTGTWGPGTVSKTVTWYVDGKAVATGRTYVVQPGDAFKSIKVKVVGTRTGYTTAYRVSTSQTVAGKTYTTCASLRKDYPGGVAKYSTTKDKVGGVAVSGIDDDTFVSAKLYDLNSARDADKDGWACEP</sequence>
<keyword evidence="1" id="KW-0433">Leucine-rich repeat</keyword>